<comment type="caution">
    <text evidence="1">The sequence shown here is derived from an EMBL/GenBank/DDBJ whole genome shotgun (WGS) entry which is preliminary data.</text>
</comment>
<protein>
    <submittedName>
        <fullName evidence="1">Uncharacterized protein</fullName>
    </submittedName>
</protein>
<organism evidence="1 2">
    <name type="scientific">Symbiochloris irregularis</name>
    <dbReference type="NCBI Taxonomy" id="706552"/>
    <lineage>
        <taxon>Eukaryota</taxon>
        <taxon>Viridiplantae</taxon>
        <taxon>Chlorophyta</taxon>
        <taxon>core chlorophytes</taxon>
        <taxon>Trebouxiophyceae</taxon>
        <taxon>Trebouxiales</taxon>
        <taxon>Trebouxiaceae</taxon>
        <taxon>Symbiochloris</taxon>
    </lineage>
</organism>
<accession>A0AAW1PAE4</accession>
<reference evidence="1 2" key="1">
    <citation type="journal article" date="2024" name="Nat. Commun.">
        <title>Phylogenomics reveals the evolutionary origins of lichenization in chlorophyte algae.</title>
        <authorList>
            <person name="Puginier C."/>
            <person name="Libourel C."/>
            <person name="Otte J."/>
            <person name="Skaloud P."/>
            <person name="Haon M."/>
            <person name="Grisel S."/>
            <person name="Petersen M."/>
            <person name="Berrin J.G."/>
            <person name="Delaux P.M."/>
            <person name="Dal Grande F."/>
            <person name="Keller J."/>
        </authorList>
    </citation>
    <scope>NUCLEOTIDE SEQUENCE [LARGE SCALE GENOMIC DNA]</scope>
    <source>
        <strain evidence="1 2">SAG 2036</strain>
    </source>
</reference>
<name>A0AAW1PAE4_9CHLO</name>
<keyword evidence="2" id="KW-1185">Reference proteome</keyword>
<dbReference type="Proteomes" id="UP001465755">
    <property type="component" value="Unassembled WGS sequence"/>
</dbReference>
<evidence type="ECO:0000313" key="2">
    <source>
        <dbReference type="Proteomes" id="UP001465755"/>
    </source>
</evidence>
<gene>
    <name evidence="1" type="ORF">WJX73_005104</name>
</gene>
<evidence type="ECO:0000313" key="1">
    <source>
        <dbReference type="EMBL" id="KAK9805429.1"/>
    </source>
</evidence>
<dbReference type="AlphaFoldDB" id="A0AAW1PAE4"/>
<dbReference type="EMBL" id="JALJOQ010000043">
    <property type="protein sequence ID" value="KAK9805429.1"/>
    <property type="molecule type" value="Genomic_DNA"/>
</dbReference>
<proteinExistence type="predicted"/>
<sequence length="132" mass="14193">MSLAPSTTGRGTLRAAGPAAALEKRLEQHWEKSCFSQGVVHAKLHWSNRPRLMLHEACYPITSGNTRKARSELRLRLPDVVAQCMLGDGGGPTEMGLDAWSAHTRTLLRAALNPAARMAGAAIEDAAHADEV</sequence>